<evidence type="ECO:0000313" key="2">
    <source>
        <dbReference type="Proteomes" id="UP001431019"/>
    </source>
</evidence>
<dbReference type="EMBL" id="JAJITD010000020">
    <property type="protein sequence ID" value="MCC8396784.1"/>
    <property type="molecule type" value="Genomic_DNA"/>
</dbReference>
<gene>
    <name evidence="1" type="ORF">LJ656_29760</name>
</gene>
<protein>
    <submittedName>
        <fullName evidence="1">Uncharacterized protein</fullName>
    </submittedName>
</protein>
<accession>A0ABS8K3P8</accession>
<name>A0ABS8K3P8_9BURK</name>
<comment type="caution">
    <text evidence="1">The sequence shown here is derived from an EMBL/GenBank/DDBJ whole genome shotgun (WGS) entry which is preliminary data.</text>
</comment>
<evidence type="ECO:0000313" key="1">
    <source>
        <dbReference type="EMBL" id="MCC8396784.1"/>
    </source>
</evidence>
<sequence length="76" mass="7498">MAIATSFSDCPDRTVYWLPAAIAITTVVVTDVTDAASGALAACAGAASALPAPPPNSAKVKATPALSAVGRFAIRP</sequence>
<reference evidence="1 2" key="1">
    <citation type="submission" date="2021-11" db="EMBL/GenBank/DDBJ databases">
        <authorList>
            <person name="Oh E.-T."/>
            <person name="Kim S.-B."/>
        </authorList>
    </citation>
    <scope>NUCLEOTIDE SEQUENCE [LARGE SCALE GENOMIC DNA]</scope>
    <source>
        <strain evidence="1 2">MMS20-SJTR3</strain>
    </source>
</reference>
<organism evidence="1 2">
    <name type="scientific">Paraburkholderia sejongensis</name>
    <dbReference type="NCBI Taxonomy" id="2886946"/>
    <lineage>
        <taxon>Bacteria</taxon>
        <taxon>Pseudomonadati</taxon>
        <taxon>Pseudomonadota</taxon>
        <taxon>Betaproteobacteria</taxon>
        <taxon>Burkholderiales</taxon>
        <taxon>Burkholderiaceae</taxon>
        <taxon>Paraburkholderia</taxon>
    </lineage>
</organism>
<proteinExistence type="predicted"/>
<dbReference type="RefSeq" id="WP_230513069.1">
    <property type="nucleotide sequence ID" value="NZ_JAJITD010000020.1"/>
</dbReference>
<dbReference type="Proteomes" id="UP001431019">
    <property type="component" value="Unassembled WGS sequence"/>
</dbReference>
<keyword evidence="2" id="KW-1185">Reference proteome</keyword>